<organism evidence="1 2">
    <name type="scientific">Adhaeretor mobilis</name>
    <dbReference type="NCBI Taxonomy" id="1930276"/>
    <lineage>
        <taxon>Bacteria</taxon>
        <taxon>Pseudomonadati</taxon>
        <taxon>Planctomycetota</taxon>
        <taxon>Planctomycetia</taxon>
        <taxon>Pirellulales</taxon>
        <taxon>Lacipirellulaceae</taxon>
        <taxon>Adhaeretor</taxon>
    </lineage>
</organism>
<sequence length="154" mass="17136">MKGHASAAQATIPSLASLSTKLCLAIQDLRITGRMGSFKYWTNSLACNPPNMGRNEVPSISVLRSTADSLPLRSQCQSHRFGITRPYLKMYLSKELLPPPWQGKRANADGWRSNNARAVQQAQIEMLSFGAAVVFFVRSHHPLYLPQKVIAERI</sequence>
<proteinExistence type="predicted"/>
<keyword evidence="2" id="KW-1185">Reference proteome</keyword>
<reference evidence="1 2" key="1">
    <citation type="submission" date="2019-02" db="EMBL/GenBank/DDBJ databases">
        <title>Deep-cultivation of Planctomycetes and their phenomic and genomic characterization uncovers novel biology.</title>
        <authorList>
            <person name="Wiegand S."/>
            <person name="Jogler M."/>
            <person name="Boedeker C."/>
            <person name="Pinto D."/>
            <person name="Vollmers J."/>
            <person name="Rivas-Marin E."/>
            <person name="Kohn T."/>
            <person name="Peeters S.H."/>
            <person name="Heuer A."/>
            <person name="Rast P."/>
            <person name="Oberbeckmann S."/>
            <person name="Bunk B."/>
            <person name="Jeske O."/>
            <person name="Meyerdierks A."/>
            <person name="Storesund J.E."/>
            <person name="Kallscheuer N."/>
            <person name="Luecker S."/>
            <person name="Lage O.M."/>
            <person name="Pohl T."/>
            <person name="Merkel B.J."/>
            <person name="Hornburger P."/>
            <person name="Mueller R.-W."/>
            <person name="Bruemmer F."/>
            <person name="Labrenz M."/>
            <person name="Spormann A.M."/>
            <person name="Op den Camp H."/>
            <person name="Overmann J."/>
            <person name="Amann R."/>
            <person name="Jetten M.S.M."/>
            <person name="Mascher T."/>
            <person name="Medema M.H."/>
            <person name="Devos D.P."/>
            <person name="Kaster A.-K."/>
            <person name="Ovreas L."/>
            <person name="Rohde M."/>
            <person name="Galperin M.Y."/>
            <person name="Jogler C."/>
        </authorList>
    </citation>
    <scope>NUCLEOTIDE SEQUENCE [LARGE SCALE GENOMIC DNA]</scope>
    <source>
        <strain evidence="1 2">HG15A2</strain>
    </source>
</reference>
<name>A0A517MW93_9BACT</name>
<evidence type="ECO:0000313" key="2">
    <source>
        <dbReference type="Proteomes" id="UP000319852"/>
    </source>
</evidence>
<dbReference type="EMBL" id="CP036263">
    <property type="protein sequence ID" value="QDS99150.1"/>
    <property type="molecule type" value="Genomic_DNA"/>
</dbReference>
<protein>
    <submittedName>
        <fullName evidence="1">Uncharacterized protein</fullName>
    </submittedName>
</protein>
<accession>A0A517MW93</accession>
<gene>
    <name evidence="1" type="ORF">HG15A2_24420</name>
</gene>
<evidence type="ECO:0000313" key="1">
    <source>
        <dbReference type="EMBL" id="QDS99150.1"/>
    </source>
</evidence>
<dbReference type="KEGG" id="amob:HG15A2_24420"/>
<dbReference type="Proteomes" id="UP000319852">
    <property type="component" value="Chromosome"/>
</dbReference>
<dbReference type="AlphaFoldDB" id="A0A517MW93"/>